<dbReference type="InParanoid" id="A0A3Q7FJF4"/>
<dbReference type="Proteomes" id="UP000004994">
    <property type="component" value="Chromosome 3"/>
</dbReference>
<name>A0A3Q7FJF4_SOLLC</name>
<reference evidence="1" key="1">
    <citation type="journal article" date="2012" name="Nature">
        <title>The tomato genome sequence provides insights into fleshy fruit evolution.</title>
        <authorList>
            <consortium name="Tomato Genome Consortium"/>
        </authorList>
    </citation>
    <scope>NUCLEOTIDE SEQUENCE [LARGE SCALE GENOMIC DNA]</scope>
    <source>
        <strain evidence="1">cv. Heinz 1706</strain>
    </source>
</reference>
<protein>
    <submittedName>
        <fullName evidence="1">Uncharacterized protein</fullName>
    </submittedName>
</protein>
<evidence type="ECO:0000313" key="2">
    <source>
        <dbReference type="Proteomes" id="UP000004994"/>
    </source>
</evidence>
<accession>A0A3Q7FJF4</accession>
<proteinExistence type="predicted"/>
<keyword evidence="2" id="KW-1185">Reference proteome</keyword>
<reference evidence="1" key="2">
    <citation type="submission" date="2019-01" db="UniProtKB">
        <authorList>
            <consortium name="EnsemblPlants"/>
        </authorList>
    </citation>
    <scope>IDENTIFICATION</scope>
    <source>
        <strain evidence="1">cv. Heinz 1706</strain>
    </source>
</reference>
<evidence type="ECO:0000313" key="1">
    <source>
        <dbReference type="EnsemblPlants" id="Solyc03g077960.2.1"/>
    </source>
</evidence>
<organism evidence="1">
    <name type="scientific">Solanum lycopersicum</name>
    <name type="common">Tomato</name>
    <name type="synonym">Lycopersicon esculentum</name>
    <dbReference type="NCBI Taxonomy" id="4081"/>
    <lineage>
        <taxon>Eukaryota</taxon>
        <taxon>Viridiplantae</taxon>
        <taxon>Streptophyta</taxon>
        <taxon>Embryophyta</taxon>
        <taxon>Tracheophyta</taxon>
        <taxon>Spermatophyta</taxon>
        <taxon>Magnoliopsida</taxon>
        <taxon>eudicotyledons</taxon>
        <taxon>Gunneridae</taxon>
        <taxon>Pentapetalae</taxon>
        <taxon>asterids</taxon>
        <taxon>lamiids</taxon>
        <taxon>Solanales</taxon>
        <taxon>Solanaceae</taxon>
        <taxon>Solanoideae</taxon>
        <taxon>Solaneae</taxon>
        <taxon>Solanum</taxon>
        <taxon>Solanum subgen. Lycopersicon</taxon>
    </lineage>
</organism>
<dbReference type="Gramene" id="Solyc03g077960.2.1">
    <property type="protein sequence ID" value="Solyc03g077960.2.1"/>
    <property type="gene ID" value="Solyc03g077960.2"/>
</dbReference>
<sequence length="42" mass="4798">MLLLWQVILTRPLSFHISTFTAFGGIQANSAIFMMKNFLLKP</sequence>
<dbReference type="AlphaFoldDB" id="A0A3Q7FJF4"/>
<dbReference type="EnsemblPlants" id="Solyc03g077960.2.1">
    <property type="protein sequence ID" value="Solyc03g077960.2.1"/>
    <property type="gene ID" value="Solyc03g077960.2"/>
</dbReference>